<feature type="signal peptide" evidence="3">
    <location>
        <begin position="1"/>
        <end position="17"/>
    </location>
</feature>
<dbReference type="InterPro" id="IPR035914">
    <property type="entry name" value="Sperma_CUB_dom_sf"/>
</dbReference>
<dbReference type="PANTHER" id="PTHR46908">
    <property type="entry name" value="CUBILIN-LIKE PROTEIN"/>
    <property type="match status" value="1"/>
</dbReference>
<gene>
    <name evidence="5" type="primary">CUBN</name>
    <name evidence="5" type="ORF">BLAG_LOCUS12861</name>
</gene>
<dbReference type="Pfam" id="PF00431">
    <property type="entry name" value="CUB"/>
    <property type="match status" value="2"/>
</dbReference>
<comment type="caution">
    <text evidence="2">Lacks conserved residue(s) required for the propagation of feature annotation.</text>
</comment>
<protein>
    <submittedName>
        <fullName evidence="5">CUBN protein</fullName>
    </submittedName>
</protein>
<feature type="chain" id="PRO_5035433843" evidence="3">
    <location>
        <begin position="18"/>
        <end position="340"/>
    </location>
</feature>
<feature type="domain" description="CUB" evidence="4">
    <location>
        <begin position="32"/>
        <end position="156"/>
    </location>
</feature>
<keyword evidence="3" id="KW-0732">Signal</keyword>
<dbReference type="Gene3D" id="2.60.120.290">
    <property type="entry name" value="Spermadhesin, CUB domain"/>
    <property type="match status" value="2"/>
</dbReference>
<dbReference type="Proteomes" id="UP000838412">
    <property type="component" value="Chromosome 2"/>
</dbReference>
<evidence type="ECO:0000256" key="2">
    <source>
        <dbReference type="PROSITE-ProRule" id="PRU00059"/>
    </source>
</evidence>
<keyword evidence="1" id="KW-1015">Disulfide bond</keyword>
<name>A0A8J9ZGA1_BRALA</name>
<dbReference type="AlphaFoldDB" id="A0A8J9ZGA1"/>
<dbReference type="EMBL" id="OV696687">
    <property type="protein sequence ID" value="CAH1252926.1"/>
    <property type="molecule type" value="Genomic_DNA"/>
</dbReference>
<dbReference type="CDD" id="cd00041">
    <property type="entry name" value="CUB"/>
    <property type="match status" value="2"/>
</dbReference>
<evidence type="ECO:0000313" key="6">
    <source>
        <dbReference type="Proteomes" id="UP000838412"/>
    </source>
</evidence>
<keyword evidence="6" id="KW-1185">Reference proteome</keyword>
<dbReference type="InterPro" id="IPR000859">
    <property type="entry name" value="CUB_dom"/>
</dbReference>
<dbReference type="SUPFAM" id="SSF49854">
    <property type="entry name" value="Spermadhesin, CUB domain"/>
    <property type="match status" value="2"/>
</dbReference>
<accession>A0A8J9ZGA1</accession>
<dbReference type="PROSITE" id="PS01180">
    <property type="entry name" value="CUB"/>
    <property type="match status" value="2"/>
</dbReference>
<dbReference type="OrthoDB" id="6431754at2759"/>
<reference evidence="5" key="1">
    <citation type="submission" date="2022-01" db="EMBL/GenBank/DDBJ databases">
        <authorList>
            <person name="Braso-Vives M."/>
        </authorList>
    </citation>
    <scope>NUCLEOTIDE SEQUENCE</scope>
</reference>
<dbReference type="SMART" id="SM00042">
    <property type="entry name" value="CUB"/>
    <property type="match status" value="2"/>
</dbReference>
<dbReference type="InterPro" id="IPR052129">
    <property type="entry name" value="Spermadhesin-Link_domain"/>
</dbReference>
<proteinExistence type="predicted"/>
<feature type="domain" description="CUB" evidence="4">
    <location>
        <begin position="162"/>
        <end position="278"/>
    </location>
</feature>
<evidence type="ECO:0000256" key="1">
    <source>
        <dbReference type="ARBA" id="ARBA00023157"/>
    </source>
</evidence>
<evidence type="ECO:0000256" key="3">
    <source>
        <dbReference type="SAM" id="SignalP"/>
    </source>
</evidence>
<sequence>MAAKLLISYLLLSSTLADSVARCTRSEPSKSCGRTLTAYRGWVRSPAYPRPYPTPMSADDRVCTWVISLQQGHGIKIIVYGYDLNSEVSKNSTVKDEVQIFGDGSCSDLRRLRTYTGTSEPTDVVYVPNHVACLKFYRRTTGNDFHSGFTIEYEAVDAYSECGGSKAVKVVSQEGYIYSPGYPFGTNYPPHINCTWLISAKPGQAIQVNFLDFQLSYSYGCDFATDYLRIGNSNASYDFTYCDQRDPEPFKSRSNFVWVFFKTGQWRQRGFWLHYKAVGGATASDQPMPDNWSKNVYYSSGGGDGGPKTFQPQENCLSNTRGSGLLVALTVLTTWSMRKG</sequence>
<dbReference type="PANTHER" id="PTHR46908:SF4">
    <property type="entry name" value="TUMOR NECROSIS FACTOR-INDUCIBLE GENE 6 PROTEIN"/>
    <property type="match status" value="1"/>
</dbReference>
<evidence type="ECO:0000313" key="5">
    <source>
        <dbReference type="EMBL" id="CAH1252926.1"/>
    </source>
</evidence>
<organism evidence="5 6">
    <name type="scientific">Branchiostoma lanceolatum</name>
    <name type="common">Common lancelet</name>
    <name type="synonym">Amphioxus lanceolatum</name>
    <dbReference type="NCBI Taxonomy" id="7740"/>
    <lineage>
        <taxon>Eukaryota</taxon>
        <taxon>Metazoa</taxon>
        <taxon>Chordata</taxon>
        <taxon>Cephalochordata</taxon>
        <taxon>Leptocardii</taxon>
        <taxon>Amphioxiformes</taxon>
        <taxon>Branchiostomatidae</taxon>
        <taxon>Branchiostoma</taxon>
    </lineage>
</organism>
<evidence type="ECO:0000259" key="4">
    <source>
        <dbReference type="PROSITE" id="PS01180"/>
    </source>
</evidence>